<evidence type="ECO:0000313" key="1">
    <source>
        <dbReference type="EMBL" id="MBW2960545.1"/>
    </source>
</evidence>
<reference evidence="1 2" key="1">
    <citation type="submission" date="2021-07" db="EMBL/GenBank/DDBJ databases">
        <title>Mesonia aestuariivivens sp. nov., isolated from a tidal flat.</title>
        <authorList>
            <person name="Kim Y.-O."/>
            <person name="Yoon J.-H."/>
        </authorList>
    </citation>
    <scope>NUCLEOTIDE SEQUENCE [LARGE SCALE GENOMIC DNA]</scope>
    <source>
        <strain evidence="1 2">JHPTF-M18</strain>
    </source>
</reference>
<dbReference type="EMBL" id="JAHWDF010000002">
    <property type="protein sequence ID" value="MBW2960545.1"/>
    <property type="molecule type" value="Genomic_DNA"/>
</dbReference>
<dbReference type="RefSeq" id="WP_219038836.1">
    <property type="nucleotide sequence ID" value="NZ_JAHWDF010000002.1"/>
</dbReference>
<accession>A0ABS6VY85</accession>
<comment type="caution">
    <text evidence="1">The sequence shown here is derived from an EMBL/GenBank/DDBJ whole genome shotgun (WGS) entry which is preliminary data.</text>
</comment>
<keyword evidence="2" id="KW-1185">Reference proteome</keyword>
<gene>
    <name evidence="1" type="ORF">KW502_01870</name>
</gene>
<sequence>MIPKEFYISNLSFTKNIFEELANGTEFEILGKGRLGNNLVKPEENGIPIVRTTTAFTISANKFSKIHQEIIDGIDNNIKKKNFSKTRFNNALIEIYDAEYKKMKYHSDLALDLASNSSICLFSCYEYPEKLTSQNTRILRIKDKITGIETDIPLTHNSFVLFLTETNSRFFHKIILPEKPQQKESFLENKWLGITFRSSKTFIQFKENMPYFENGTPLKLANQIQEKQFYTLRRQENKQLDFTYPEFNYTLSKADMLTPNK</sequence>
<organism evidence="1 2">
    <name type="scientific">Mesonia aestuariivivens</name>
    <dbReference type="NCBI Taxonomy" id="2796128"/>
    <lineage>
        <taxon>Bacteria</taxon>
        <taxon>Pseudomonadati</taxon>
        <taxon>Bacteroidota</taxon>
        <taxon>Flavobacteriia</taxon>
        <taxon>Flavobacteriales</taxon>
        <taxon>Flavobacteriaceae</taxon>
        <taxon>Mesonia</taxon>
    </lineage>
</organism>
<proteinExistence type="predicted"/>
<name>A0ABS6VY85_9FLAO</name>
<protein>
    <recommendedName>
        <fullName evidence="3">Alpha-ketoglutarate-dependent dioxygenase AlkB-like domain-containing protein</fullName>
    </recommendedName>
</protein>
<evidence type="ECO:0000313" key="2">
    <source>
        <dbReference type="Proteomes" id="UP000719267"/>
    </source>
</evidence>
<dbReference type="Proteomes" id="UP000719267">
    <property type="component" value="Unassembled WGS sequence"/>
</dbReference>
<evidence type="ECO:0008006" key="3">
    <source>
        <dbReference type="Google" id="ProtNLM"/>
    </source>
</evidence>